<dbReference type="PROSITE" id="PS51903">
    <property type="entry name" value="CLP_R"/>
    <property type="match status" value="1"/>
</dbReference>
<dbReference type="Proteomes" id="UP000523007">
    <property type="component" value="Unassembled WGS sequence"/>
</dbReference>
<keyword evidence="3" id="KW-0645">Protease</keyword>
<organism evidence="3 4">
    <name type="scientific">Lipingzhangella halophila</name>
    <dbReference type="NCBI Taxonomy" id="1783352"/>
    <lineage>
        <taxon>Bacteria</taxon>
        <taxon>Bacillati</taxon>
        <taxon>Actinomycetota</taxon>
        <taxon>Actinomycetes</taxon>
        <taxon>Streptosporangiales</taxon>
        <taxon>Nocardiopsidaceae</taxon>
        <taxon>Lipingzhangella</taxon>
    </lineage>
</organism>
<proteinExistence type="predicted"/>
<accession>A0A7W7W5S3</accession>
<evidence type="ECO:0000313" key="4">
    <source>
        <dbReference type="Proteomes" id="UP000523007"/>
    </source>
</evidence>
<keyword evidence="1" id="KW-0677">Repeat</keyword>
<feature type="domain" description="Clp R" evidence="2">
    <location>
        <begin position="2"/>
        <end position="184"/>
    </location>
</feature>
<dbReference type="GO" id="GO:0005524">
    <property type="term" value="F:ATP binding"/>
    <property type="evidence" value="ECO:0007669"/>
    <property type="project" value="UniProtKB-KW"/>
</dbReference>
<evidence type="ECO:0000259" key="2">
    <source>
        <dbReference type="PROSITE" id="PS51903"/>
    </source>
</evidence>
<keyword evidence="3" id="KW-0547">Nucleotide-binding</keyword>
<dbReference type="Gene3D" id="1.10.1780.10">
    <property type="entry name" value="Clp, N-terminal domain"/>
    <property type="match status" value="2"/>
</dbReference>
<sequence length="184" mass="19747">MFERFTNEARAAVVGAQREAKREGSGEITPTHILSALLEDPVTTTAAVLTEHGVSADTIAGDLREMRRRAGLSGADAAALDALGIDVEEVVGRVERAHGEYALAGGRPQRRGLFSGHRPFTSEAKRVLEQSLREAIELGDRGIGTEHLLLALVRRPGPARDLLSARGVDHRTVSGEVGRRGDTR</sequence>
<reference evidence="3 4" key="1">
    <citation type="submission" date="2020-08" db="EMBL/GenBank/DDBJ databases">
        <title>Sequencing the genomes of 1000 actinobacteria strains.</title>
        <authorList>
            <person name="Klenk H.-P."/>
        </authorList>
    </citation>
    <scope>NUCLEOTIDE SEQUENCE [LARGE SCALE GENOMIC DNA]</scope>
    <source>
        <strain evidence="3 4">DSM 102030</strain>
    </source>
</reference>
<keyword evidence="3" id="KW-0378">Hydrolase</keyword>
<evidence type="ECO:0000313" key="3">
    <source>
        <dbReference type="EMBL" id="MBB4935008.1"/>
    </source>
</evidence>
<protein>
    <submittedName>
        <fullName evidence="3">ATP-dependent Clp protease ATP-binding subunit ClpA</fullName>
    </submittedName>
</protein>
<comment type="caution">
    <text evidence="3">The sequence shown here is derived from an EMBL/GenBank/DDBJ whole genome shotgun (WGS) entry which is preliminary data.</text>
</comment>
<keyword evidence="4" id="KW-1185">Reference proteome</keyword>
<gene>
    <name evidence="3" type="ORF">F4561_005902</name>
</gene>
<dbReference type="AlphaFoldDB" id="A0A7W7W5S3"/>
<keyword evidence="3" id="KW-0067">ATP-binding</keyword>
<dbReference type="Pfam" id="PF02861">
    <property type="entry name" value="Clp_N"/>
    <property type="match status" value="2"/>
</dbReference>
<evidence type="ECO:0000256" key="1">
    <source>
        <dbReference type="PROSITE-ProRule" id="PRU01251"/>
    </source>
</evidence>
<name>A0A7W7W5S3_9ACTN</name>
<dbReference type="InterPro" id="IPR036628">
    <property type="entry name" value="Clp_N_dom_sf"/>
</dbReference>
<dbReference type="GO" id="GO:0006508">
    <property type="term" value="P:proteolysis"/>
    <property type="evidence" value="ECO:0007669"/>
    <property type="project" value="UniProtKB-KW"/>
</dbReference>
<dbReference type="EMBL" id="JACHJT010000002">
    <property type="protein sequence ID" value="MBB4935008.1"/>
    <property type="molecule type" value="Genomic_DNA"/>
</dbReference>
<dbReference type="SUPFAM" id="SSF81923">
    <property type="entry name" value="Double Clp-N motif"/>
    <property type="match status" value="2"/>
</dbReference>
<dbReference type="InterPro" id="IPR004176">
    <property type="entry name" value="Clp_R_N"/>
</dbReference>
<dbReference type="GO" id="GO:0008233">
    <property type="term" value="F:peptidase activity"/>
    <property type="evidence" value="ECO:0007669"/>
    <property type="project" value="UniProtKB-KW"/>
</dbReference>